<dbReference type="PROSITE" id="PS50931">
    <property type="entry name" value="HTH_LYSR"/>
    <property type="match status" value="1"/>
</dbReference>
<dbReference type="SUPFAM" id="SSF46785">
    <property type="entry name" value="Winged helix' DNA-binding domain"/>
    <property type="match status" value="1"/>
</dbReference>
<reference evidence="7" key="1">
    <citation type="submission" date="2016-10" db="EMBL/GenBank/DDBJ databases">
        <authorList>
            <person name="Varghese N."/>
            <person name="Submissions S."/>
        </authorList>
    </citation>
    <scope>NUCLEOTIDE SEQUENCE [LARGE SCALE GENOMIC DNA]</scope>
    <source>
        <strain evidence="7">CCM 7469</strain>
    </source>
</reference>
<dbReference type="Pfam" id="PF03466">
    <property type="entry name" value="LysR_substrate"/>
    <property type="match status" value="1"/>
</dbReference>
<evidence type="ECO:0000256" key="1">
    <source>
        <dbReference type="ARBA" id="ARBA00009437"/>
    </source>
</evidence>
<accession>A0A1G8GIG9</accession>
<dbReference type="InterPro" id="IPR050389">
    <property type="entry name" value="LysR-type_TF"/>
</dbReference>
<name>A0A1G8GIG9_9PSED</name>
<dbReference type="GO" id="GO:0003677">
    <property type="term" value="F:DNA binding"/>
    <property type="evidence" value="ECO:0007669"/>
    <property type="project" value="UniProtKB-KW"/>
</dbReference>
<comment type="similarity">
    <text evidence="1">Belongs to the LysR transcriptional regulatory family.</text>
</comment>
<dbReference type="PANTHER" id="PTHR30118:SF15">
    <property type="entry name" value="TRANSCRIPTIONAL REGULATORY PROTEIN"/>
    <property type="match status" value="1"/>
</dbReference>
<protein>
    <submittedName>
        <fullName evidence="6">DNA-binding transcriptional regulator, LysR family</fullName>
    </submittedName>
</protein>
<organism evidence="6 7">
    <name type="scientific">Pseudomonas panipatensis</name>
    <dbReference type="NCBI Taxonomy" id="428992"/>
    <lineage>
        <taxon>Bacteria</taxon>
        <taxon>Pseudomonadati</taxon>
        <taxon>Pseudomonadota</taxon>
        <taxon>Gammaproteobacteria</taxon>
        <taxon>Pseudomonadales</taxon>
        <taxon>Pseudomonadaceae</taxon>
        <taxon>Pseudomonas</taxon>
    </lineage>
</organism>
<dbReference type="OrthoDB" id="8839911at2"/>
<dbReference type="Gene3D" id="3.40.190.10">
    <property type="entry name" value="Periplasmic binding protein-like II"/>
    <property type="match status" value="2"/>
</dbReference>
<dbReference type="InterPro" id="IPR036388">
    <property type="entry name" value="WH-like_DNA-bd_sf"/>
</dbReference>
<feature type="domain" description="HTH lysR-type" evidence="5">
    <location>
        <begin position="7"/>
        <end position="64"/>
    </location>
</feature>
<dbReference type="Proteomes" id="UP000199636">
    <property type="component" value="Unassembled WGS sequence"/>
</dbReference>
<dbReference type="InterPro" id="IPR000847">
    <property type="entry name" value="LysR_HTH_N"/>
</dbReference>
<dbReference type="RefSeq" id="WP_090262710.1">
    <property type="nucleotide sequence ID" value="NZ_FNDS01000004.1"/>
</dbReference>
<dbReference type="Pfam" id="PF00126">
    <property type="entry name" value="HTH_1"/>
    <property type="match status" value="1"/>
</dbReference>
<dbReference type="SUPFAM" id="SSF53850">
    <property type="entry name" value="Periplasmic binding protein-like II"/>
    <property type="match status" value="1"/>
</dbReference>
<evidence type="ECO:0000313" key="6">
    <source>
        <dbReference type="EMBL" id="SDH94188.1"/>
    </source>
</evidence>
<dbReference type="Gene3D" id="1.10.10.10">
    <property type="entry name" value="Winged helix-like DNA-binding domain superfamily/Winged helix DNA-binding domain"/>
    <property type="match status" value="1"/>
</dbReference>
<dbReference type="EMBL" id="FNDS01000004">
    <property type="protein sequence ID" value="SDH94188.1"/>
    <property type="molecule type" value="Genomic_DNA"/>
</dbReference>
<dbReference type="AlphaFoldDB" id="A0A1G8GIG9"/>
<keyword evidence="2" id="KW-0805">Transcription regulation</keyword>
<dbReference type="STRING" id="428992.SAMN05216272_104291"/>
<dbReference type="GO" id="GO:0003700">
    <property type="term" value="F:DNA-binding transcription factor activity"/>
    <property type="evidence" value="ECO:0007669"/>
    <property type="project" value="InterPro"/>
</dbReference>
<evidence type="ECO:0000259" key="5">
    <source>
        <dbReference type="PROSITE" id="PS50931"/>
    </source>
</evidence>
<dbReference type="InterPro" id="IPR005119">
    <property type="entry name" value="LysR_subst-bd"/>
</dbReference>
<evidence type="ECO:0000256" key="2">
    <source>
        <dbReference type="ARBA" id="ARBA00023015"/>
    </source>
</evidence>
<dbReference type="InterPro" id="IPR036390">
    <property type="entry name" value="WH_DNA-bd_sf"/>
</dbReference>
<dbReference type="PANTHER" id="PTHR30118">
    <property type="entry name" value="HTH-TYPE TRANSCRIPTIONAL REGULATOR LEUO-RELATED"/>
    <property type="match status" value="1"/>
</dbReference>
<evidence type="ECO:0000256" key="3">
    <source>
        <dbReference type="ARBA" id="ARBA00023125"/>
    </source>
</evidence>
<evidence type="ECO:0000256" key="4">
    <source>
        <dbReference type="ARBA" id="ARBA00023163"/>
    </source>
</evidence>
<gene>
    <name evidence="6" type="ORF">SAMN05216272_104291</name>
</gene>
<sequence length="308" mass="34176">MNNLRRIDLNLLLTLHALLLEKHVSRAALRLHKSQPAVSHALAHLRVLFDDPLLVRRAGGMELTARASALLQPLADALGQLGALLDPPRFDAAHTQRTFRLGMSDYGARLLLPGLVRRLRSVAPGVDLLVSQASRESMLADVLDGELDVALGVFAERPVHELRQHSLFVERFVCLADASSLPASGILDLPAWLARPHVLVAMRASHDNEIERALQRQGLERRVTVLLPHWSLAPELIAGTDLILTVARRSVAGLGDDARLRIFEPPLAIDPFDFRMIWHARRERDPAHRWLRQLIGEVTEVPAPVPSS</sequence>
<keyword evidence="4" id="KW-0804">Transcription</keyword>
<proteinExistence type="inferred from homology"/>
<dbReference type="CDD" id="cd08465">
    <property type="entry name" value="PBP2_ToxR"/>
    <property type="match status" value="1"/>
</dbReference>
<keyword evidence="7" id="KW-1185">Reference proteome</keyword>
<keyword evidence="3 6" id="KW-0238">DNA-binding</keyword>
<evidence type="ECO:0000313" key="7">
    <source>
        <dbReference type="Proteomes" id="UP000199636"/>
    </source>
</evidence>